<gene>
    <name evidence="8" type="ORF">CB5_LOCUS1281</name>
</gene>
<keyword evidence="4" id="KW-0804">Transcription</keyword>
<dbReference type="AlphaFoldDB" id="A0A6V7NHH9"/>
<evidence type="ECO:0000259" key="7">
    <source>
        <dbReference type="Pfam" id="PF03847"/>
    </source>
</evidence>
<dbReference type="GO" id="GO:0051123">
    <property type="term" value="P:RNA polymerase II preinitiation complex assembly"/>
    <property type="evidence" value="ECO:0007669"/>
    <property type="project" value="TreeGrafter"/>
</dbReference>
<evidence type="ECO:0000313" key="8">
    <source>
        <dbReference type="EMBL" id="CAD1818070.1"/>
    </source>
</evidence>
<feature type="region of interest" description="Disordered" evidence="6">
    <location>
        <begin position="247"/>
        <end position="268"/>
    </location>
</feature>
<dbReference type="Gene3D" id="1.10.20.10">
    <property type="entry name" value="Histone, subunit A"/>
    <property type="match status" value="1"/>
</dbReference>
<keyword evidence="5" id="KW-0539">Nucleus</keyword>
<dbReference type="GO" id="GO:0000124">
    <property type="term" value="C:SAGA complex"/>
    <property type="evidence" value="ECO:0007669"/>
    <property type="project" value="InterPro"/>
</dbReference>
<dbReference type="EMBL" id="LR862138">
    <property type="protein sequence ID" value="CAD1818070.1"/>
    <property type="molecule type" value="Genomic_DNA"/>
</dbReference>
<feature type="compositionally biased region" description="Low complexity" evidence="6">
    <location>
        <begin position="11"/>
        <end position="20"/>
    </location>
</feature>
<evidence type="ECO:0000256" key="4">
    <source>
        <dbReference type="ARBA" id="ARBA00023163"/>
    </source>
</evidence>
<evidence type="ECO:0000256" key="5">
    <source>
        <dbReference type="ARBA" id="ARBA00023242"/>
    </source>
</evidence>
<feature type="region of interest" description="Disordered" evidence="6">
    <location>
        <begin position="401"/>
        <end position="433"/>
    </location>
</feature>
<feature type="region of interest" description="Disordered" evidence="6">
    <location>
        <begin position="1"/>
        <end position="75"/>
    </location>
</feature>
<evidence type="ECO:0000256" key="1">
    <source>
        <dbReference type="ARBA" id="ARBA00004123"/>
    </source>
</evidence>
<proteinExistence type="inferred from homology"/>
<feature type="compositionally biased region" description="Pro residues" evidence="6">
    <location>
        <begin position="1"/>
        <end position="10"/>
    </location>
</feature>
<organism evidence="8">
    <name type="scientific">Ananas comosus var. bracteatus</name>
    <name type="common">red pineapple</name>
    <dbReference type="NCBI Taxonomy" id="296719"/>
    <lineage>
        <taxon>Eukaryota</taxon>
        <taxon>Viridiplantae</taxon>
        <taxon>Streptophyta</taxon>
        <taxon>Embryophyta</taxon>
        <taxon>Tracheophyta</taxon>
        <taxon>Spermatophyta</taxon>
        <taxon>Magnoliopsida</taxon>
        <taxon>Liliopsida</taxon>
        <taxon>Poales</taxon>
        <taxon>Bromeliaceae</taxon>
        <taxon>Bromelioideae</taxon>
        <taxon>Ananas</taxon>
    </lineage>
</organism>
<feature type="region of interest" description="Disordered" evidence="6">
    <location>
        <begin position="107"/>
        <end position="162"/>
    </location>
</feature>
<protein>
    <recommendedName>
        <fullName evidence="7">Transcription initiation factor TFIID subunit 12 domain-containing protein</fullName>
    </recommendedName>
</protein>
<dbReference type="InterPro" id="IPR003228">
    <property type="entry name" value="TFIID_TAF12_dom"/>
</dbReference>
<feature type="compositionally biased region" description="Polar residues" evidence="6">
    <location>
        <begin position="401"/>
        <end position="420"/>
    </location>
</feature>
<dbReference type="GO" id="GO:0017025">
    <property type="term" value="F:TBP-class protein binding"/>
    <property type="evidence" value="ECO:0007669"/>
    <property type="project" value="TreeGrafter"/>
</dbReference>
<feature type="compositionally biased region" description="Low complexity" evidence="6">
    <location>
        <begin position="252"/>
        <end position="264"/>
    </location>
</feature>
<keyword evidence="3" id="KW-0805">Transcription regulation</keyword>
<name>A0A6V7NHH9_ANACO</name>
<feature type="compositionally biased region" description="Low complexity" evidence="6">
    <location>
        <begin position="63"/>
        <end position="75"/>
    </location>
</feature>
<dbReference type="GO" id="GO:0046982">
    <property type="term" value="F:protein heterodimerization activity"/>
    <property type="evidence" value="ECO:0007669"/>
    <property type="project" value="InterPro"/>
</dbReference>
<comment type="subcellular location">
    <subcellularLocation>
        <location evidence="1">Nucleus</location>
    </subcellularLocation>
</comment>
<dbReference type="PANTHER" id="PTHR12264:SF21">
    <property type="entry name" value="TRANSCRIPTION INITIATION FACTOR TFIID SUBUNIT 12"/>
    <property type="match status" value="1"/>
</dbReference>
<evidence type="ECO:0000256" key="3">
    <source>
        <dbReference type="ARBA" id="ARBA00023015"/>
    </source>
</evidence>
<feature type="compositionally biased region" description="Polar residues" evidence="6">
    <location>
        <begin position="133"/>
        <end position="162"/>
    </location>
</feature>
<dbReference type="GO" id="GO:0005669">
    <property type="term" value="C:transcription factor TFIID complex"/>
    <property type="evidence" value="ECO:0007669"/>
    <property type="project" value="InterPro"/>
</dbReference>
<feature type="domain" description="Transcription initiation factor TFIID subunit 12" evidence="7">
    <location>
        <begin position="297"/>
        <end position="364"/>
    </location>
</feature>
<evidence type="ECO:0000256" key="2">
    <source>
        <dbReference type="ARBA" id="ARBA00007530"/>
    </source>
</evidence>
<dbReference type="CDD" id="cd07981">
    <property type="entry name" value="HFD_TAF12"/>
    <property type="match status" value="1"/>
</dbReference>
<dbReference type="FunFam" id="1.10.20.10:FF:000011">
    <property type="entry name" value="Transcription initiation factor TFIID subunit 12"/>
    <property type="match status" value="1"/>
</dbReference>
<dbReference type="PRINTS" id="PR01217">
    <property type="entry name" value="PRICHEXTENSN"/>
</dbReference>
<sequence length="433" mass="46067">MEEAPLPPPEAAATPPATSEAPPPSTVAAPPPSEAPPPSPAPNPTPLQPPPPPSSAPVPSPPSSSAVPSASQTTSQDPPSCCCFFPVVAVIIFFCFSALAIADPFDGSKRQPRHRVPAHLPRSQQPPMAFSSFGPSPSFNQPFGSLNRGPEQSPTSNAQVRQSTPGIQNIGMIGSLSSAAPMRPTAVSGPQQQRLIQAPIRSTSPSASQALASQSWYIKSPLIASPISASAFPQSQHMQQPLVSSQGKLMHAPSVPSSSSSASSLRPNQGHKFYNRDLWAVTPVSTDDVESDNHILSKRSIRELVSQIDPSEKLDAEVEDVLIEIAEDFIESTTMFACSLAKHRKSNMLEVKDILLYVERNWNMTLPGFGGDEIKCYKKQITNDFHKERLAVIKKSMAMTGDSSNAKNSSAMQASANQKAHSLKAPPIGSPNP</sequence>
<feature type="compositionally biased region" description="Pro residues" evidence="6">
    <location>
        <begin position="21"/>
        <end position="62"/>
    </location>
</feature>
<evidence type="ECO:0000256" key="6">
    <source>
        <dbReference type="SAM" id="MobiDB-lite"/>
    </source>
</evidence>
<accession>A0A6V7NHH9</accession>
<dbReference type="SUPFAM" id="SSF47113">
    <property type="entry name" value="Histone-fold"/>
    <property type="match status" value="1"/>
</dbReference>
<dbReference type="InterPro" id="IPR037794">
    <property type="entry name" value="TAF12"/>
</dbReference>
<reference evidence="8" key="1">
    <citation type="submission" date="2020-07" db="EMBL/GenBank/DDBJ databases">
        <authorList>
            <person name="Lin J."/>
        </authorList>
    </citation>
    <scope>NUCLEOTIDE SEQUENCE</scope>
</reference>
<dbReference type="Pfam" id="PF03847">
    <property type="entry name" value="TFIID_20kDa"/>
    <property type="match status" value="1"/>
</dbReference>
<dbReference type="GO" id="GO:0003677">
    <property type="term" value="F:DNA binding"/>
    <property type="evidence" value="ECO:0007669"/>
    <property type="project" value="TreeGrafter"/>
</dbReference>
<comment type="similarity">
    <text evidence="2">Belongs to the TAF12 family.</text>
</comment>
<dbReference type="PANTHER" id="PTHR12264">
    <property type="entry name" value="TRANSCRIPTION INITIATION FACTOR TFIID SUBUNIT 12"/>
    <property type="match status" value="1"/>
</dbReference>
<dbReference type="InterPro" id="IPR009072">
    <property type="entry name" value="Histone-fold"/>
</dbReference>